<name>A0ABW7FSS0_9BURK</name>
<evidence type="ECO:0000256" key="4">
    <source>
        <dbReference type="ARBA" id="ARBA00023014"/>
    </source>
</evidence>
<organism evidence="9 10">
    <name type="scientific">Roseateles rivi</name>
    <dbReference type="NCBI Taxonomy" id="3299028"/>
    <lineage>
        <taxon>Bacteria</taxon>
        <taxon>Pseudomonadati</taxon>
        <taxon>Pseudomonadota</taxon>
        <taxon>Betaproteobacteria</taxon>
        <taxon>Burkholderiales</taxon>
        <taxon>Sphaerotilaceae</taxon>
        <taxon>Roseateles</taxon>
    </lineage>
</organism>
<dbReference type="Gene3D" id="1.10.1660.10">
    <property type="match status" value="1"/>
</dbReference>
<feature type="domain" description="HTH merR-type" evidence="8">
    <location>
        <begin position="18"/>
        <end position="83"/>
    </location>
</feature>
<dbReference type="InterPro" id="IPR015358">
    <property type="entry name" value="Tscrpt_reg_MerR_DNA-bd"/>
</dbReference>
<sequence>MSTSTATDSHTHKDWIAIGDFARRSGVAASTLRFYEDAALLHSQRAASGRRHYRRADLRRVAFIRIAQSLGLSLDDVRRTLASLPQERTPTAADWARLSRQWRPLLDARIAALTQLRDQLDSCIGCGCLSMKKCGLYNAQDRAAAQGQGACYLSSSTPSDMG</sequence>
<accession>A0ABW7FSS0</accession>
<evidence type="ECO:0000256" key="1">
    <source>
        <dbReference type="ARBA" id="ARBA00022714"/>
    </source>
</evidence>
<evidence type="ECO:0000256" key="3">
    <source>
        <dbReference type="ARBA" id="ARBA00023004"/>
    </source>
</evidence>
<keyword evidence="3" id="KW-0408">Iron</keyword>
<dbReference type="PANTHER" id="PTHR30204:SF0">
    <property type="entry name" value="REDOX-SENSITIVE TRANSCRIPTIONAL ACTIVATOR SOXR"/>
    <property type="match status" value="1"/>
</dbReference>
<reference evidence="9 10" key="1">
    <citation type="submission" date="2024-08" db="EMBL/GenBank/DDBJ databases">
        <authorList>
            <person name="Lu H."/>
        </authorList>
    </citation>
    <scope>NUCLEOTIDE SEQUENCE [LARGE SCALE GENOMIC DNA]</scope>
    <source>
        <strain evidence="9 10">BYS180W</strain>
    </source>
</reference>
<dbReference type="InterPro" id="IPR047057">
    <property type="entry name" value="MerR_fam"/>
</dbReference>
<dbReference type="CDD" id="cd01110">
    <property type="entry name" value="HTH_SoxR"/>
    <property type="match status" value="1"/>
</dbReference>
<dbReference type="SUPFAM" id="SSF46955">
    <property type="entry name" value="Putative DNA-binding domain"/>
    <property type="match status" value="1"/>
</dbReference>
<dbReference type="InterPro" id="IPR010211">
    <property type="entry name" value="Redox-sen_tscrpt-act_SoxR"/>
</dbReference>
<proteinExistence type="predicted"/>
<dbReference type="PANTHER" id="PTHR30204">
    <property type="entry name" value="REDOX-CYCLING DRUG-SENSING TRANSCRIPTIONAL ACTIVATOR SOXR"/>
    <property type="match status" value="1"/>
</dbReference>
<evidence type="ECO:0000256" key="2">
    <source>
        <dbReference type="ARBA" id="ARBA00022723"/>
    </source>
</evidence>
<dbReference type="Pfam" id="PF00376">
    <property type="entry name" value="MerR"/>
    <property type="match status" value="1"/>
</dbReference>
<keyword evidence="10" id="KW-1185">Reference proteome</keyword>
<dbReference type="RefSeq" id="WP_394458707.1">
    <property type="nucleotide sequence ID" value="NZ_JBIGHZ010000001.1"/>
</dbReference>
<dbReference type="SMART" id="SM00422">
    <property type="entry name" value="HTH_MERR"/>
    <property type="match status" value="1"/>
</dbReference>
<gene>
    <name evidence="9" type="primary">soxR</name>
    <name evidence="9" type="ORF">ACG0Z6_03685</name>
</gene>
<evidence type="ECO:0000256" key="5">
    <source>
        <dbReference type="ARBA" id="ARBA00023015"/>
    </source>
</evidence>
<evidence type="ECO:0000256" key="6">
    <source>
        <dbReference type="ARBA" id="ARBA00023125"/>
    </source>
</evidence>
<dbReference type="Proteomes" id="UP001606099">
    <property type="component" value="Unassembled WGS sequence"/>
</dbReference>
<keyword evidence="2" id="KW-0479">Metal-binding</keyword>
<dbReference type="PRINTS" id="PR00040">
    <property type="entry name" value="HTHMERR"/>
</dbReference>
<evidence type="ECO:0000256" key="7">
    <source>
        <dbReference type="ARBA" id="ARBA00023163"/>
    </source>
</evidence>
<keyword evidence="5" id="KW-0805">Transcription regulation</keyword>
<dbReference type="PROSITE" id="PS50937">
    <property type="entry name" value="HTH_MERR_2"/>
    <property type="match status" value="1"/>
</dbReference>
<dbReference type="EMBL" id="JBIGHZ010000001">
    <property type="protein sequence ID" value="MFG6447341.1"/>
    <property type="molecule type" value="Genomic_DNA"/>
</dbReference>
<evidence type="ECO:0000313" key="9">
    <source>
        <dbReference type="EMBL" id="MFG6447341.1"/>
    </source>
</evidence>
<evidence type="ECO:0000259" key="8">
    <source>
        <dbReference type="PROSITE" id="PS50937"/>
    </source>
</evidence>
<keyword evidence="7" id="KW-0804">Transcription</keyword>
<dbReference type="Pfam" id="PF09278">
    <property type="entry name" value="MerR-DNA-bind"/>
    <property type="match status" value="1"/>
</dbReference>
<keyword evidence="1" id="KW-0001">2Fe-2S</keyword>
<keyword evidence="4" id="KW-0411">Iron-sulfur</keyword>
<protein>
    <submittedName>
        <fullName evidence="9">Redox-sensitive transcriptional activator SoxR</fullName>
    </submittedName>
</protein>
<dbReference type="InterPro" id="IPR009061">
    <property type="entry name" value="DNA-bd_dom_put_sf"/>
</dbReference>
<comment type="caution">
    <text evidence="9">The sequence shown here is derived from an EMBL/GenBank/DDBJ whole genome shotgun (WGS) entry which is preliminary data.</text>
</comment>
<dbReference type="InterPro" id="IPR000551">
    <property type="entry name" value="MerR-type_HTH_dom"/>
</dbReference>
<keyword evidence="6" id="KW-0238">DNA-binding</keyword>
<dbReference type="NCBIfam" id="TIGR01950">
    <property type="entry name" value="SoxR"/>
    <property type="match status" value="1"/>
</dbReference>
<evidence type="ECO:0000313" key="10">
    <source>
        <dbReference type="Proteomes" id="UP001606099"/>
    </source>
</evidence>